<accession>A0A2P2SVW1</accession>
<dbReference type="AlphaFoldDB" id="A0A2P2SVW1"/>
<feature type="transmembrane region" description="Helical" evidence="7">
    <location>
        <begin position="187"/>
        <end position="209"/>
    </location>
</feature>
<keyword evidence="10" id="KW-1185">Reference proteome</keyword>
<evidence type="ECO:0000256" key="5">
    <source>
        <dbReference type="ARBA" id="ARBA00038359"/>
    </source>
</evidence>
<evidence type="ECO:0000256" key="4">
    <source>
        <dbReference type="ARBA" id="ARBA00023136"/>
    </source>
</evidence>
<dbReference type="InterPro" id="IPR052337">
    <property type="entry name" value="SAT4-like"/>
</dbReference>
<keyword evidence="4 7" id="KW-0472">Membrane</keyword>
<gene>
    <name evidence="9" type="ORF">VE01_00823</name>
</gene>
<dbReference type="OrthoDB" id="3440353at2759"/>
<evidence type="ECO:0000256" key="7">
    <source>
        <dbReference type="SAM" id="Phobius"/>
    </source>
</evidence>
<feature type="transmembrane region" description="Helical" evidence="7">
    <location>
        <begin position="111"/>
        <end position="129"/>
    </location>
</feature>
<keyword evidence="2 7" id="KW-0812">Transmembrane</keyword>
<evidence type="ECO:0000256" key="1">
    <source>
        <dbReference type="ARBA" id="ARBA00004141"/>
    </source>
</evidence>
<feature type="transmembrane region" description="Helical" evidence="7">
    <location>
        <begin position="69"/>
        <end position="91"/>
    </location>
</feature>
<evidence type="ECO:0000259" key="8">
    <source>
        <dbReference type="Pfam" id="PF20684"/>
    </source>
</evidence>
<organism evidence="9 10">
    <name type="scientific">Pseudogymnoascus verrucosus</name>
    <dbReference type="NCBI Taxonomy" id="342668"/>
    <lineage>
        <taxon>Eukaryota</taxon>
        <taxon>Fungi</taxon>
        <taxon>Dikarya</taxon>
        <taxon>Ascomycota</taxon>
        <taxon>Pezizomycotina</taxon>
        <taxon>Leotiomycetes</taxon>
        <taxon>Thelebolales</taxon>
        <taxon>Thelebolaceae</taxon>
        <taxon>Pseudogymnoascus</taxon>
    </lineage>
</organism>
<name>A0A2P2SVW1_9PEZI</name>
<dbReference type="PANTHER" id="PTHR33048:SF108">
    <property type="entry name" value="INTEGRAL MEMBRANE PROTEIN"/>
    <property type="match status" value="1"/>
</dbReference>
<feature type="transmembrane region" description="Helical" evidence="7">
    <location>
        <begin position="141"/>
        <end position="167"/>
    </location>
</feature>
<feature type="transmembrane region" description="Helical" evidence="7">
    <location>
        <begin position="221"/>
        <end position="240"/>
    </location>
</feature>
<dbReference type="PANTHER" id="PTHR33048">
    <property type="entry name" value="PTH11-LIKE INTEGRAL MEMBRANE PROTEIN (AFU_ORTHOLOGUE AFUA_5G11245)"/>
    <property type="match status" value="1"/>
</dbReference>
<feature type="region of interest" description="Disordered" evidence="6">
    <location>
        <begin position="350"/>
        <end position="392"/>
    </location>
</feature>
<reference evidence="10" key="2">
    <citation type="journal article" date="2018" name="Nat. Commun.">
        <title>Extreme sensitivity to ultraviolet light in the fungal pathogen causing white-nose syndrome of bats.</title>
        <authorList>
            <person name="Palmer J.M."/>
            <person name="Drees K.P."/>
            <person name="Foster J.T."/>
            <person name="Lindner D.L."/>
        </authorList>
    </citation>
    <scope>NUCLEOTIDE SEQUENCE [LARGE SCALE GENOMIC DNA]</scope>
    <source>
        <strain evidence="10">UAMH 10579</strain>
    </source>
</reference>
<protein>
    <recommendedName>
        <fullName evidence="8">Rhodopsin domain-containing protein</fullName>
    </recommendedName>
</protein>
<sequence>MSHGTVHDIILPPGLTRAEYDAQTRVPLILAGNITPFLVATIFVVARFWSRQILKGSWAQDDTWVFTSWIGSLAHTLLNCSITFYGIGRHFTVQLPQDAVRVLVISYATRLLYQCILATTKIAILTLYLRIFTDARSQCMVYGMISFVVLYTIPCLLLLIFECTPFYDSWNPYKFPQTCINLTIQVYMSASFNIFLDLLMVAFAVPRVLPLKLPRLQKTGLIAIASLSSLVVISSVVRLIRISTLNTSKDLPWDSYDFTTWSSIEVNIGLFCATAPAIRPAVRAMKDALRMNSSPTTSQGARFPTSMSGGLELEDGEAFNGTPPAVPANRYWITKKGRVTDRELSDADSSKCVLDSVSTTRSPESGRTRSATESDGEMGQRRAKQGGGTLFV</sequence>
<dbReference type="RefSeq" id="XP_018134696.1">
    <property type="nucleotide sequence ID" value="XM_018270351.2"/>
</dbReference>
<reference evidence="9 10" key="1">
    <citation type="submission" date="2016-03" db="EMBL/GenBank/DDBJ databases">
        <title>Comparative genomics of Pseudogymnoascus destructans, the fungus causing white-nose syndrome of bats.</title>
        <authorList>
            <person name="Palmer J.M."/>
            <person name="Drees K.P."/>
            <person name="Foster J.T."/>
            <person name="Lindner D.L."/>
        </authorList>
    </citation>
    <scope>NUCLEOTIDE SEQUENCE [LARGE SCALE GENOMIC DNA]</scope>
    <source>
        <strain evidence="9 10">UAMH 10579</strain>
    </source>
</reference>
<feature type="domain" description="Rhodopsin" evidence="8">
    <location>
        <begin position="46"/>
        <end position="283"/>
    </location>
</feature>
<evidence type="ECO:0000313" key="9">
    <source>
        <dbReference type="EMBL" id="OBU00964.1"/>
    </source>
</evidence>
<evidence type="ECO:0000313" key="10">
    <source>
        <dbReference type="Proteomes" id="UP000091956"/>
    </source>
</evidence>
<dbReference type="InterPro" id="IPR049326">
    <property type="entry name" value="Rhodopsin_dom_fungi"/>
</dbReference>
<evidence type="ECO:0000256" key="6">
    <source>
        <dbReference type="SAM" id="MobiDB-lite"/>
    </source>
</evidence>
<comment type="subcellular location">
    <subcellularLocation>
        <location evidence="1">Membrane</location>
        <topology evidence="1">Multi-pass membrane protein</topology>
    </subcellularLocation>
</comment>
<comment type="similarity">
    <text evidence="5">Belongs to the SAT4 family.</text>
</comment>
<feature type="transmembrane region" description="Helical" evidence="7">
    <location>
        <begin position="28"/>
        <end position="49"/>
    </location>
</feature>
<dbReference type="Proteomes" id="UP000091956">
    <property type="component" value="Unassembled WGS sequence"/>
</dbReference>
<dbReference type="EMBL" id="KV460207">
    <property type="protein sequence ID" value="OBU00964.1"/>
    <property type="molecule type" value="Genomic_DNA"/>
</dbReference>
<dbReference type="GO" id="GO:0016020">
    <property type="term" value="C:membrane"/>
    <property type="evidence" value="ECO:0007669"/>
    <property type="project" value="UniProtKB-SubCell"/>
</dbReference>
<proteinExistence type="inferred from homology"/>
<dbReference type="GeneID" id="28834209"/>
<evidence type="ECO:0000256" key="3">
    <source>
        <dbReference type="ARBA" id="ARBA00022989"/>
    </source>
</evidence>
<keyword evidence="3 7" id="KW-1133">Transmembrane helix</keyword>
<dbReference type="Pfam" id="PF20684">
    <property type="entry name" value="Fung_rhodopsin"/>
    <property type="match status" value="1"/>
</dbReference>
<evidence type="ECO:0000256" key="2">
    <source>
        <dbReference type="ARBA" id="ARBA00022692"/>
    </source>
</evidence>